<protein>
    <recommendedName>
        <fullName evidence="3">Transposase</fullName>
    </recommendedName>
</protein>
<gene>
    <name evidence="1" type="ORF">PXH69_24750</name>
</gene>
<dbReference type="EMBL" id="JARDXE010000017">
    <property type="protein sequence ID" value="MDE8648181.1"/>
    <property type="molecule type" value="Genomic_DNA"/>
</dbReference>
<organism evidence="1 2">
    <name type="scientific">Rhodococcus qingshengii</name>
    <dbReference type="NCBI Taxonomy" id="334542"/>
    <lineage>
        <taxon>Bacteria</taxon>
        <taxon>Bacillati</taxon>
        <taxon>Actinomycetota</taxon>
        <taxon>Actinomycetes</taxon>
        <taxon>Mycobacteriales</taxon>
        <taxon>Nocardiaceae</taxon>
        <taxon>Rhodococcus</taxon>
        <taxon>Rhodococcus erythropolis group</taxon>
    </lineage>
</organism>
<evidence type="ECO:0008006" key="3">
    <source>
        <dbReference type="Google" id="ProtNLM"/>
    </source>
</evidence>
<dbReference type="RefSeq" id="WP_275232420.1">
    <property type="nucleotide sequence ID" value="NZ_JARDXE010000017.1"/>
</dbReference>
<reference evidence="1" key="1">
    <citation type="submission" date="2023-02" db="EMBL/GenBank/DDBJ databases">
        <title>A novel hydrolase synthesized by Rhodococcus erythropolis HQ is responsible for the detoxification of Zearalenone.</title>
        <authorList>
            <person name="Hu J."/>
            <person name="Xu J."/>
        </authorList>
    </citation>
    <scope>NUCLEOTIDE SEQUENCE</scope>
    <source>
        <strain evidence="1">HQ</strain>
    </source>
</reference>
<name>A0AAW6LRU5_RHOSG</name>
<evidence type="ECO:0000313" key="2">
    <source>
        <dbReference type="Proteomes" id="UP001217325"/>
    </source>
</evidence>
<evidence type="ECO:0000313" key="1">
    <source>
        <dbReference type="EMBL" id="MDE8648181.1"/>
    </source>
</evidence>
<sequence>MGNKPRNIQHFPKMKYRARKRDFAKAFDALTEVMRSVDFRDFIEALNSFRPIRIK</sequence>
<accession>A0AAW6LRU5</accession>
<comment type="caution">
    <text evidence="1">The sequence shown here is derived from an EMBL/GenBank/DDBJ whole genome shotgun (WGS) entry which is preliminary data.</text>
</comment>
<dbReference type="Proteomes" id="UP001217325">
    <property type="component" value="Unassembled WGS sequence"/>
</dbReference>
<dbReference type="AlphaFoldDB" id="A0AAW6LRU5"/>
<proteinExistence type="predicted"/>